<keyword evidence="2" id="KW-1185">Reference proteome</keyword>
<dbReference type="STRING" id="1300349.I603_1615"/>
<organism evidence="1 2">
    <name type="scientific">Erythrobacter dokdonensis DSW-74</name>
    <dbReference type="NCBI Taxonomy" id="1300349"/>
    <lineage>
        <taxon>Bacteria</taxon>
        <taxon>Pseudomonadati</taxon>
        <taxon>Pseudomonadota</taxon>
        <taxon>Alphaproteobacteria</taxon>
        <taxon>Sphingomonadales</taxon>
        <taxon>Erythrobacteraceae</taxon>
        <taxon>Erythrobacter/Porphyrobacter group</taxon>
        <taxon>Erythrobacter</taxon>
    </lineage>
</organism>
<gene>
    <name evidence="1" type="ORF">I603_1615</name>
</gene>
<dbReference type="RefSeq" id="WP_068863835.1">
    <property type="nucleotide sequence ID" value="NZ_LZYB01000003.1"/>
</dbReference>
<evidence type="ECO:0000313" key="2">
    <source>
        <dbReference type="Proteomes" id="UP000092484"/>
    </source>
</evidence>
<name>A0A1A7BID3_9SPHN</name>
<dbReference type="AlphaFoldDB" id="A0A1A7BID3"/>
<evidence type="ECO:0008006" key="3">
    <source>
        <dbReference type="Google" id="ProtNLM"/>
    </source>
</evidence>
<proteinExistence type="predicted"/>
<evidence type="ECO:0000313" key="1">
    <source>
        <dbReference type="EMBL" id="OBV11207.1"/>
    </source>
</evidence>
<dbReference type="Proteomes" id="UP000092484">
    <property type="component" value="Unassembled WGS sequence"/>
</dbReference>
<comment type="caution">
    <text evidence="1">The sequence shown here is derived from an EMBL/GenBank/DDBJ whole genome shotgun (WGS) entry which is preliminary data.</text>
</comment>
<protein>
    <recommendedName>
        <fullName evidence="3">Glycosyltransferase</fullName>
    </recommendedName>
</protein>
<dbReference type="EMBL" id="LZYB01000003">
    <property type="protein sequence ID" value="OBV11207.1"/>
    <property type="molecule type" value="Genomic_DNA"/>
</dbReference>
<reference evidence="1 2" key="1">
    <citation type="submission" date="2016-06" db="EMBL/GenBank/DDBJ databases">
        <title>Genome sequence of Porphyrobacter dokdonensis DSW-74.</title>
        <authorList>
            <person name="Kim J.F."/>
            <person name="Song J.Y."/>
        </authorList>
    </citation>
    <scope>NUCLEOTIDE SEQUENCE [LARGE SCALE GENOMIC DNA]</scope>
    <source>
        <strain evidence="1 2">DSW-74</strain>
    </source>
</reference>
<accession>A0A1A7BID3</accession>
<sequence length="314" mass="35191">MKIGLLSNEKLPRGINWTLLSDPLFADLHALGAGEILAPPPPGLSTAGEYLRLAGRAQKMDAFFSMHGKARPEWPLQALSWAAGRVLRAVFYVDPWKHAIDRIAQADRLFGHDLVFVPYAEALRDLEAKGGRTRYIYLPFACDTEVFRPREVARDIDILWMGRRDPMLHRSLLALSEQRGLNYQYRETTGFLDDPRDLGLLAARSRYFVVTPPEPERSGGYSPLLMRYFEGLAAGCRLLGTLPASGEFEALLPRDSLLEVAGDGSDLASRYDADQGDDAAWAATREAMRLTREHHGWRARATTIIDELARAWRG</sequence>